<dbReference type="Gene3D" id="3.30.720.120">
    <property type="match status" value="1"/>
</dbReference>
<dbReference type="Proteomes" id="UP000579281">
    <property type="component" value="Unassembled WGS sequence"/>
</dbReference>
<gene>
    <name evidence="2" type="ORF">HNQ80_004129</name>
</gene>
<name>A0A841L4E5_9FIRM</name>
<sequence>MNISKEKGVIFIIYAEDQDKSKAFYQKVLESRPTLDVPGMTEFKLNEYAVLGIMPEEGIYRVLEGKIPHPNEASKKPRCEIYIYVDDPDKYLDRLVEAGGTYISEGKIRSWGDCVSYGSDLDGHILAFAKIVNC</sequence>
<protein>
    <submittedName>
        <fullName evidence="2">Putative enzyme related to lactoylglutathione lyase</fullName>
    </submittedName>
</protein>
<dbReference type="InterPro" id="IPR029068">
    <property type="entry name" value="Glyas_Bleomycin-R_OHBP_Dase"/>
</dbReference>
<dbReference type="RefSeq" id="WP_184312494.1">
    <property type="nucleotide sequence ID" value="NZ_JACHEN010000031.1"/>
</dbReference>
<keyword evidence="3" id="KW-1185">Reference proteome</keyword>
<dbReference type="SUPFAM" id="SSF54593">
    <property type="entry name" value="Glyoxalase/Bleomycin resistance protein/Dihydroxybiphenyl dioxygenase"/>
    <property type="match status" value="1"/>
</dbReference>
<dbReference type="AlphaFoldDB" id="A0A841L4E5"/>
<dbReference type="Pfam" id="PF12681">
    <property type="entry name" value="Glyoxalase_2"/>
    <property type="match status" value="1"/>
</dbReference>
<dbReference type="GO" id="GO:0016829">
    <property type="term" value="F:lyase activity"/>
    <property type="evidence" value="ECO:0007669"/>
    <property type="project" value="UniProtKB-KW"/>
</dbReference>
<dbReference type="InterPro" id="IPR025870">
    <property type="entry name" value="Glyoxalase-like_dom"/>
</dbReference>
<feature type="domain" description="VOC" evidence="1">
    <location>
        <begin position="7"/>
        <end position="131"/>
    </location>
</feature>
<evidence type="ECO:0000259" key="1">
    <source>
        <dbReference type="PROSITE" id="PS51819"/>
    </source>
</evidence>
<organism evidence="2 3">
    <name type="scientific">Anaerosolibacter carboniphilus</name>
    <dbReference type="NCBI Taxonomy" id="1417629"/>
    <lineage>
        <taxon>Bacteria</taxon>
        <taxon>Bacillati</taxon>
        <taxon>Bacillota</taxon>
        <taxon>Clostridia</taxon>
        <taxon>Peptostreptococcales</taxon>
        <taxon>Thermotaleaceae</taxon>
        <taxon>Anaerosolibacter</taxon>
    </lineage>
</organism>
<dbReference type="Gene3D" id="3.30.720.110">
    <property type="match status" value="1"/>
</dbReference>
<dbReference type="PROSITE" id="PS51819">
    <property type="entry name" value="VOC"/>
    <property type="match status" value="1"/>
</dbReference>
<evidence type="ECO:0000313" key="3">
    <source>
        <dbReference type="Proteomes" id="UP000579281"/>
    </source>
</evidence>
<accession>A0A841L4E5</accession>
<proteinExistence type="predicted"/>
<dbReference type="InterPro" id="IPR037523">
    <property type="entry name" value="VOC_core"/>
</dbReference>
<evidence type="ECO:0000313" key="2">
    <source>
        <dbReference type="EMBL" id="MBB6217992.1"/>
    </source>
</evidence>
<reference evidence="2 3" key="1">
    <citation type="submission" date="2020-08" db="EMBL/GenBank/DDBJ databases">
        <title>Genomic Encyclopedia of Type Strains, Phase IV (KMG-IV): sequencing the most valuable type-strain genomes for metagenomic binning, comparative biology and taxonomic classification.</title>
        <authorList>
            <person name="Goeker M."/>
        </authorList>
    </citation>
    <scope>NUCLEOTIDE SEQUENCE [LARGE SCALE GENOMIC DNA]</scope>
    <source>
        <strain evidence="2 3">DSM 103526</strain>
    </source>
</reference>
<comment type="caution">
    <text evidence="2">The sequence shown here is derived from an EMBL/GenBank/DDBJ whole genome shotgun (WGS) entry which is preliminary data.</text>
</comment>
<dbReference type="EMBL" id="JACHEN010000031">
    <property type="protein sequence ID" value="MBB6217992.1"/>
    <property type="molecule type" value="Genomic_DNA"/>
</dbReference>
<keyword evidence="2" id="KW-0456">Lyase</keyword>